<accession>A0A5N6E8Y1</accession>
<evidence type="ECO:0000313" key="2">
    <source>
        <dbReference type="Proteomes" id="UP000326799"/>
    </source>
</evidence>
<name>A0A5N6E8Y1_9EURO</name>
<dbReference type="AlphaFoldDB" id="A0A5N6E8Y1"/>
<evidence type="ECO:0000313" key="1">
    <source>
        <dbReference type="EMBL" id="KAB8212870.1"/>
    </source>
</evidence>
<organism evidence="1 2">
    <name type="scientific">Aspergillus novoparasiticus</name>
    <dbReference type="NCBI Taxonomy" id="986946"/>
    <lineage>
        <taxon>Eukaryota</taxon>
        <taxon>Fungi</taxon>
        <taxon>Dikarya</taxon>
        <taxon>Ascomycota</taxon>
        <taxon>Pezizomycotina</taxon>
        <taxon>Eurotiomycetes</taxon>
        <taxon>Eurotiomycetidae</taxon>
        <taxon>Eurotiales</taxon>
        <taxon>Aspergillaceae</taxon>
        <taxon>Aspergillus</taxon>
        <taxon>Aspergillus subgen. Circumdati</taxon>
    </lineage>
</organism>
<gene>
    <name evidence="1" type="ORF">BDV33DRAFT_197200</name>
</gene>
<reference evidence="1 2" key="1">
    <citation type="submission" date="2019-04" db="EMBL/GenBank/DDBJ databases">
        <title>Fungal friends and foes A comparative genomics study of 23 Aspergillus species from section Flavi.</title>
        <authorList>
            <consortium name="DOE Joint Genome Institute"/>
            <person name="Kjaerbolling I."/>
            <person name="Vesth T.C."/>
            <person name="Frisvad J.C."/>
            <person name="Nybo J.L."/>
            <person name="Theobald S."/>
            <person name="Kildgaard S."/>
            <person name="Petersen T.I."/>
            <person name="Kuo A."/>
            <person name="Sato A."/>
            <person name="Lyhne E.K."/>
            <person name="Kogle M.E."/>
            <person name="Wiebenga A."/>
            <person name="Kun R.S."/>
            <person name="Lubbers R.J."/>
            <person name="Makela M.R."/>
            <person name="Barry K."/>
            <person name="Chovatia M."/>
            <person name="Clum A."/>
            <person name="Daum C."/>
            <person name="Haridas S."/>
            <person name="He G."/>
            <person name="LaButti K."/>
            <person name="Lipzen A."/>
            <person name="Mondo S."/>
            <person name="Pangilinan J."/>
            <person name="Riley R."/>
            <person name="Salamov A."/>
            <person name="Simmons B.A."/>
            <person name="Magnuson J.K."/>
            <person name="Henrissat B."/>
            <person name="Mortensen U.H."/>
            <person name="Larsen T.O."/>
            <person name="De vries R.P."/>
            <person name="Grigoriev I.V."/>
            <person name="Machida M."/>
            <person name="Baker S.E."/>
            <person name="Andersen M.R."/>
        </authorList>
    </citation>
    <scope>NUCLEOTIDE SEQUENCE [LARGE SCALE GENOMIC DNA]</scope>
    <source>
        <strain evidence="1 2">CBS 126849</strain>
    </source>
</reference>
<sequence length="107" mass="12054">MAEPAVSTANLVQSKSAVKSGYCHVYGIGIYATEPEDSLVITRNDIERENLFVLTNVINLIAQIRRVINASPKKLHVNWGYHGRGQNHKEGPFDRSVYVWQSYHDGI</sequence>
<proteinExistence type="predicted"/>
<dbReference type="EMBL" id="ML733815">
    <property type="protein sequence ID" value="KAB8212870.1"/>
    <property type="molecule type" value="Genomic_DNA"/>
</dbReference>
<protein>
    <submittedName>
        <fullName evidence="1">Uncharacterized protein</fullName>
    </submittedName>
</protein>
<keyword evidence="2" id="KW-1185">Reference proteome</keyword>
<dbReference type="Proteomes" id="UP000326799">
    <property type="component" value="Unassembled WGS sequence"/>
</dbReference>